<evidence type="ECO:0000256" key="9">
    <source>
        <dbReference type="ARBA" id="ARBA00023310"/>
    </source>
</evidence>
<evidence type="ECO:0000313" key="16">
    <source>
        <dbReference type="Proteomes" id="UP001210865"/>
    </source>
</evidence>
<dbReference type="PANTHER" id="PTHR33445">
    <property type="entry name" value="ATP SYNTHASE SUBUNIT B', CHLOROPLASTIC"/>
    <property type="match status" value="1"/>
</dbReference>
<evidence type="ECO:0000256" key="2">
    <source>
        <dbReference type="ARBA" id="ARBA00022448"/>
    </source>
</evidence>
<proteinExistence type="inferred from homology"/>
<gene>
    <name evidence="13" type="primary">atpF</name>
    <name evidence="15" type="ORF">PBT88_11890</name>
</gene>
<evidence type="ECO:0000256" key="5">
    <source>
        <dbReference type="ARBA" id="ARBA00022781"/>
    </source>
</evidence>
<comment type="function">
    <text evidence="10 13">F(1)F(0) ATP synthase produces ATP from ADP in the presence of a proton or sodium gradient. F-type ATPases consist of two structural domains, F(1) containing the extramembraneous catalytic core and F(0) containing the membrane proton channel, linked together by a central stalk and a peripheral stalk. During catalysis, ATP synthesis in the catalytic domain of F(1) is coupled via a rotary mechanism of the central stalk subunits to proton translocation.</text>
</comment>
<evidence type="ECO:0000256" key="10">
    <source>
        <dbReference type="ARBA" id="ARBA00025198"/>
    </source>
</evidence>
<keyword evidence="2 13" id="KW-0813">Transport</keyword>
<dbReference type="CDD" id="cd06503">
    <property type="entry name" value="ATP-synt_Fo_b"/>
    <property type="match status" value="1"/>
</dbReference>
<dbReference type="Proteomes" id="UP001210865">
    <property type="component" value="Chromosome"/>
</dbReference>
<keyword evidence="7 13" id="KW-0406">Ion transport</keyword>
<evidence type="ECO:0000256" key="3">
    <source>
        <dbReference type="ARBA" id="ARBA00022547"/>
    </source>
</evidence>
<dbReference type="EMBL" id="CP115174">
    <property type="protein sequence ID" value="WBO20912.1"/>
    <property type="molecule type" value="Genomic_DNA"/>
</dbReference>
<dbReference type="PANTHER" id="PTHR33445:SF1">
    <property type="entry name" value="ATP SYNTHASE SUBUNIT B"/>
    <property type="match status" value="1"/>
</dbReference>
<dbReference type="InterPro" id="IPR050059">
    <property type="entry name" value="ATP_synthase_B_chain"/>
</dbReference>
<comment type="subcellular location">
    <subcellularLocation>
        <location evidence="13">Cell membrane</location>
        <topology evidence="13">Single-pass membrane protein</topology>
    </subcellularLocation>
    <subcellularLocation>
        <location evidence="12">Endomembrane system</location>
        <topology evidence="12">Single-pass membrane protein</topology>
    </subcellularLocation>
</comment>
<dbReference type="RefSeq" id="WP_270075562.1">
    <property type="nucleotide sequence ID" value="NZ_CP115174.1"/>
</dbReference>
<evidence type="ECO:0000256" key="1">
    <source>
        <dbReference type="ARBA" id="ARBA00005513"/>
    </source>
</evidence>
<dbReference type="HAMAP" id="MF_01398">
    <property type="entry name" value="ATP_synth_b_bprime"/>
    <property type="match status" value="1"/>
</dbReference>
<feature type="transmembrane region" description="Helical" evidence="13">
    <location>
        <begin position="6"/>
        <end position="29"/>
    </location>
</feature>
<evidence type="ECO:0000256" key="4">
    <source>
        <dbReference type="ARBA" id="ARBA00022692"/>
    </source>
</evidence>
<evidence type="ECO:0000256" key="11">
    <source>
        <dbReference type="ARBA" id="ARBA00025614"/>
    </source>
</evidence>
<evidence type="ECO:0000256" key="12">
    <source>
        <dbReference type="ARBA" id="ARBA00037847"/>
    </source>
</evidence>
<evidence type="ECO:0000256" key="7">
    <source>
        <dbReference type="ARBA" id="ARBA00023065"/>
    </source>
</evidence>
<keyword evidence="4 13" id="KW-0812">Transmembrane</keyword>
<accession>A0ABY7NI23</accession>
<evidence type="ECO:0000313" key="15">
    <source>
        <dbReference type="EMBL" id="WBO20912.1"/>
    </source>
</evidence>
<name>A0ABY7NI23_9SPHN</name>
<keyword evidence="3 13" id="KW-0138">CF(0)</keyword>
<sequence length="163" mass="17349">MPQIDQIASIYASQLLWLLVVFAIIYFVIGRGMLPKIEGTIHARNDKITGDLTAAEKARDEAAATQDRYVAEMDAAHRGAHDSVQAAKDVAIRDAEVKLKAAHDEVAARVAHAELAIAEARGRALGEIENVAADAVRDIVVRLSGISVEEGEALSAVRASLAA</sequence>
<keyword evidence="6 13" id="KW-1133">Transmembrane helix</keyword>
<keyword evidence="8 13" id="KW-0472">Membrane</keyword>
<dbReference type="InterPro" id="IPR002146">
    <property type="entry name" value="ATP_synth_b/b'su_bac/chlpt"/>
</dbReference>
<evidence type="ECO:0000256" key="13">
    <source>
        <dbReference type="HAMAP-Rule" id="MF_01398"/>
    </source>
</evidence>
<comment type="similarity">
    <text evidence="1 13 14">Belongs to the ATPase B chain family.</text>
</comment>
<keyword evidence="13" id="KW-1003">Cell membrane</keyword>
<comment type="function">
    <text evidence="11">Component of the F(0) channel, it forms part of the peripheral stalk, linking F(1) to F(0). The b'-subunit is a diverged and duplicated form of b found in plants and photosynthetic bacteria.</text>
</comment>
<keyword evidence="5 13" id="KW-0375">Hydrogen ion transport</keyword>
<dbReference type="Pfam" id="PF00430">
    <property type="entry name" value="ATP-synt_B"/>
    <property type="match status" value="1"/>
</dbReference>
<protein>
    <recommendedName>
        <fullName evidence="13">ATP synthase subunit b</fullName>
    </recommendedName>
    <alternativeName>
        <fullName evidence="13">ATP synthase F(0) sector subunit b</fullName>
    </alternativeName>
    <alternativeName>
        <fullName evidence="13">ATPase subunit I</fullName>
    </alternativeName>
    <alternativeName>
        <fullName evidence="13">F-type ATPase subunit b</fullName>
        <shortName evidence="13">F-ATPase subunit b</shortName>
    </alternativeName>
</protein>
<keyword evidence="9 13" id="KW-0066">ATP synthesis</keyword>
<reference evidence="15 16" key="1">
    <citation type="submission" date="2022-12" db="EMBL/GenBank/DDBJ databases">
        <title>Sphingomonas abieness sp. nov., an endophytic bacterium isolated from Abies koreana.</title>
        <authorList>
            <person name="Jiang L."/>
            <person name="Lee J."/>
        </authorList>
    </citation>
    <scope>NUCLEOTIDE SEQUENCE [LARGE SCALE GENOMIC DNA]</scope>
    <source>
        <strain evidence="16">PAMB 00755</strain>
    </source>
</reference>
<evidence type="ECO:0000256" key="6">
    <source>
        <dbReference type="ARBA" id="ARBA00022989"/>
    </source>
</evidence>
<evidence type="ECO:0000256" key="14">
    <source>
        <dbReference type="RuleBase" id="RU003848"/>
    </source>
</evidence>
<keyword evidence="16" id="KW-1185">Reference proteome</keyword>
<organism evidence="15 16">
    <name type="scientific">Sphingomonas abietis</name>
    <dbReference type="NCBI Taxonomy" id="3012344"/>
    <lineage>
        <taxon>Bacteria</taxon>
        <taxon>Pseudomonadati</taxon>
        <taxon>Pseudomonadota</taxon>
        <taxon>Alphaproteobacteria</taxon>
        <taxon>Sphingomonadales</taxon>
        <taxon>Sphingomonadaceae</taxon>
        <taxon>Sphingomonas</taxon>
    </lineage>
</organism>
<evidence type="ECO:0000256" key="8">
    <source>
        <dbReference type="ARBA" id="ARBA00023136"/>
    </source>
</evidence>
<comment type="subunit">
    <text evidence="13">F-type ATPases have 2 components, F(1) - the catalytic core - and F(0) - the membrane proton channel. F(1) has five subunits: alpha(3), beta(3), gamma(1), delta(1), epsilon(1). F(0) has three main subunits: a(1), b(2) and c(10-14). The alpha and beta chains form an alternating ring which encloses part of the gamma chain. F(1) is attached to F(0) by a central stalk formed by the gamma and epsilon chains, while a peripheral stalk is formed by the delta and b chains.</text>
</comment>